<protein>
    <submittedName>
        <fullName evidence="2">Uncharacterized protein</fullName>
    </submittedName>
</protein>
<proteinExistence type="predicted"/>
<accession>A0A081BPQ4</accession>
<dbReference type="Proteomes" id="UP000030700">
    <property type="component" value="Unassembled WGS sequence"/>
</dbReference>
<feature type="transmembrane region" description="Helical" evidence="1">
    <location>
        <begin position="30"/>
        <end position="60"/>
    </location>
</feature>
<gene>
    <name evidence="2" type="ORF">U14_03621</name>
</gene>
<name>A0A081BPQ4_9BACT</name>
<dbReference type="EMBL" id="DF820458">
    <property type="protein sequence ID" value="GAK52370.1"/>
    <property type="molecule type" value="Genomic_DNA"/>
</dbReference>
<evidence type="ECO:0000313" key="2">
    <source>
        <dbReference type="EMBL" id="GAK52370.1"/>
    </source>
</evidence>
<organism evidence="2">
    <name type="scientific">Candidatus Moduliflexus flocculans</name>
    <dbReference type="NCBI Taxonomy" id="1499966"/>
    <lineage>
        <taxon>Bacteria</taxon>
        <taxon>Candidatus Moduliflexota</taxon>
        <taxon>Candidatus Moduliflexia</taxon>
        <taxon>Candidatus Moduliflexales</taxon>
        <taxon>Candidatus Moduliflexaceae</taxon>
    </lineage>
</organism>
<evidence type="ECO:0000256" key="1">
    <source>
        <dbReference type="SAM" id="Phobius"/>
    </source>
</evidence>
<evidence type="ECO:0000313" key="3">
    <source>
        <dbReference type="Proteomes" id="UP000030700"/>
    </source>
</evidence>
<keyword evidence="1" id="KW-0472">Membrane</keyword>
<reference evidence="2" key="1">
    <citation type="journal article" date="2015" name="PeerJ">
        <title>First genomic representation of candidate bacterial phylum KSB3 points to enhanced environmental sensing as a trigger of wastewater bulking.</title>
        <authorList>
            <person name="Sekiguchi Y."/>
            <person name="Ohashi A."/>
            <person name="Parks D.H."/>
            <person name="Yamauchi T."/>
            <person name="Tyson G.W."/>
            <person name="Hugenholtz P."/>
        </authorList>
    </citation>
    <scope>NUCLEOTIDE SEQUENCE [LARGE SCALE GENOMIC DNA]</scope>
</reference>
<dbReference type="HOGENOM" id="CLU_1036913_0_0_0"/>
<dbReference type="AlphaFoldDB" id="A0A081BPQ4"/>
<sequence length="280" mass="31223">MSYLYCMQNLHSQKARSAILKAALFKPLNLMILVGGCLAATFSLALIPVGVMAYGILCYLDVSNDDFVKKISIKKTPFEPKPAQQRPLNTMLPAAANPTEALIPELQRLQKQIAAMNQKIADGYSQVDDFTRQLIGNLSQIEEIAGKSQHFIRNAQQIAEYLAATDEVQIQRGIEDLRATLRATSDSFSRSQYQQALEHRQAHLQTIHDLQRIYERLCSQLTNIAVAFESIHSRIVKLSSADITLTDAESQAIAGQLRRILGEMEQLDAAMNAQRECHAP</sequence>
<keyword evidence="1" id="KW-1133">Transmembrane helix</keyword>
<keyword evidence="3" id="KW-1185">Reference proteome</keyword>
<keyword evidence="1" id="KW-0812">Transmembrane</keyword>